<sequence length="136" mass="15399">MKLLHLAGCIIKDDEERILLLHRNTTKRTQWEIPGGKIDDGESPEQTAVRELEEELGVQVKIAGELGGKSFQEDGYTMKYTWFRAVVLAGEPTVMEPSTHDDVRYFAVGDLEELRDELSPNTVNFLDEYTSGRISL</sequence>
<dbReference type="RefSeq" id="WP_053758716.1">
    <property type="nucleotide sequence ID" value="NZ_CBDRHE010000023.1"/>
</dbReference>
<comment type="similarity">
    <text evidence="2 4">Belongs to the Nudix hydrolase family.</text>
</comment>
<dbReference type="InterPro" id="IPR000086">
    <property type="entry name" value="NUDIX_hydrolase_dom"/>
</dbReference>
<reference evidence="6 7" key="1">
    <citation type="journal article" date="2019" name="Int. J. Syst. Evol. Microbiol.">
        <title>Streptomyces cadmiisoli sp. nov., a novel actinomycete isolated from cadmium-contaminated soil.</title>
        <authorList>
            <person name="Li K."/>
            <person name="Tang X."/>
            <person name="Zhao J."/>
            <person name="Guo Y."/>
            <person name="Tang Y."/>
            <person name="Gao J."/>
        </authorList>
    </citation>
    <scope>NUCLEOTIDE SEQUENCE [LARGE SCALE GENOMIC DNA]</scope>
    <source>
        <strain evidence="6 7">ZFG47</strain>
    </source>
</reference>
<keyword evidence="7" id="KW-1185">Reference proteome</keyword>
<dbReference type="GO" id="GO:0016787">
    <property type="term" value="F:hydrolase activity"/>
    <property type="evidence" value="ECO:0007669"/>
    <property type="project" value="UniProtKB-KW"/>
</dbReference>
<organism evidence="6 7">
    <name type="scientific">Streptomyces cadmiisoli</name>
    <dbReference type="NCBI Taxonomy" id="2184053"/>
    <lineage>
        <taxon>Bacteria</taxon>
        <taxon>Bacillati</taxon>
        <taxon>Actinomycetota</taxon>
        <taxon>Actinomycetes</taxon>
        <taxon>Kitasatosporales</taxon>
        <taxon>Streptomycetaceae</taxon>
        <taxon>Streptomyces</taxon>
        <taxon>Streptomyces aurantiacus group</taxon>
    </lineage>
</organism>
<dbReference type="CDD" id="cd02883">
    <property type="entry name" value="NUDIX_Hydrolase"/>
    <property type="match status" value="1"/>
</dbReference>
<evidence type="ECO:0000256" key="2">
    <source>
        <dbReference type="ARBA" id="ARBA00005582"/>
    </source>
</evidence>
<dbReference type="Gene3D" id="3.90.79.10">
    <property type="entry name" value="Nucleoside Triphosphate Pyrophosphohydrolase"/>
    <property type="match status" value="1"/>
</dbReference>
<dbReference type="SUPFAM" id="SSF55811">
    <property type="entry name" value="Nudix"/>
    <property type="match status" value="1"/>
</dbReference>
<evidence type="ECO:0000313" key="6">
    <source>
        <dbReference type="EMBL" id="AWW37788.1"/>
    </source>
</evidence>
<protein>
    <submittedName>
        <fullName evidence="6">NUDIX hydrolase</fullName>
    </submittedName>
</protein>
<dbReference type="PANTHER" id="PTHR43046">
    <property type="entry name" value="GDP-MANNOSE MANNOSYL HYDROLASE"/>
    <property type="match status" value="1"/>
</dbReference>
<dbReference type="Pfam" id="PF00293">
    <property type="entry name" value="NUDIX"/>
    <property type="match status" value="1"/>
</dbReference>
<evidence type="ECO:0000313" key="7">
    <source>
        <dbReference type="Proteomes" id="UP000249616"/>
    </source>
</evidence>
<dbReference type="EMBL" id="CP030073">
    <property type="protein sequence ID" value="AWW37788.1"/>
    <property type="molecule type" value="Genomic_DNA"/>
</dbReference>
<dbReference type="PANTHER" id="PTHR43046:SF14">
    <property type="entry name" value="MUTT_NUDIX FAMILY PROTEIN"/>
    <property type="match status" value="1"/>
</dbReference>
<dbReference type="PROSITE" id="PS51462">
    <property type="entry name" value="NUDIX"/>
    <property type="match status" value="1"/>
</dbReference>
<proteinExistence type="inferred from homology"/>
<dbReference type="KEGG" id="scad:DN051_14940"/>
<accession>A0A2Z4IYW3</accession>
<dbReference type="InterPro" id="IPR020084">
    <property type="entry name" value="NUDIX_hydrolase_CS"/>
</dbReference>
<dbReference type="InterPro" id="IPR015797">
    <property type="entry name" value="NUDIX_hydrolase-like_dom_sf"/>
</dbReference>
<keyword evidence="3 4" id="KW-0378">Hydrolase</keyword>
<evidence type="ECO:0000256" key="3">
    <source>
        <dbReference type="ARBA" id="ARBA00022801"/>
    </source>
</evidence>
<evidence type="ECO:0000256" key="4">
    <source>
        <dbReference type="RuleBase" id="RU003476"/>
    </source>
</evidence>
<dbReference type="Proteomes" id="UP000249616">
    <property type="component" value="Chromosome"/>
</dbReference>
<evidence type="ECO:0000256" key="1">
    <source>
        <dbReference type="ARBA" id="ARBA00001946"/>
    </source>
</evidence>
<feature type="domain" description="Nudix hydrolase" evidence="5">
    <location>
        <begin position="1"/>
        <end position="135"/>
    </location>
</feature>
<gene>
    <name evidence="6" type="ORF">DN051_14940</name>
</gene>
<evidence type="ECO:0000259" key="5">
    <source>
        <dbReference type="PROSITE" id="PS51462"/>
    </source>
</evidence>
<dbReference type="PROSITE" id="PS00893">
    <property type="entry name" value="NUDIX_BOX"/>
    <property type="match status" value="1"/>
</dbReference>
<dbReference type="PRINTS" id="PR00502">
    <property type="entry name" value="NUDIXFAMILY"/>
</dbReference>
<comment type="cofactor">
    <cofactor evidence="1">
        <name>Mg(2+)</name>
        <dbReference type="ChEBI" id="CHEBI:18420"/>
    </cofactor>
</comment>
<dbReference type="AlphaFoldDB" id="A0A2Z4IYW3"/>
<name>A0A2Z4IYW3_9ACTN</name>
<dbReference type="InterPro" id="IPR020476">
    <property type="entry name" value="Nudix_hydrolase"/>
</dbReference>